<keyword evidence="1 3" id="KW-0732">Signal</keyword>
<dbReference type="PANTHER" id="PTHR15462">
    <property type="entry name" value="SERINE PROTEASE"/>
    <property type="match status" value="1"/>
</dbReference>
<sequence>MSRRTPLTALGVSVAAVLVASGPALAQAPTKTLLPNDVVTYSLGSSATEMQRIAAYWTPERLRQASTYVPSSKPSQGAKATPSVAEVAAAGTKAAPDKKKAAKKDPNQPPMVGKVFFKLGTKEYWCSGSVVHSKNRNLVATAGHCGYSLAQNRTVENWIFIPSYANGSTDAGIYVGHTLFLHLDYPGKGDFDRDYAFVTVNRGFTWKTTSGGYQRTDVGRLEDKVGAFRFTATKGTSLAVNAFGYPAGAHPDGSRPYNGQTVRPCSGVTDRKYVTAPTYLLSHGVLLRSCGFTAGASGGPWVLNYNQARQTGFINGVTSLTWNVNGDGKLDAISTPYFNAVTQRVYAEAAKQATG</sequence>
<dbReference type="Pfam" id="PF00089">
    <property type="entry name" value="Trypsin"/>
    <property type="match status" value="1"/>
</dbReference>
<comment type="caution">
    <text evidence="5">The sequence shown here is derived from an EMBL/GenBank/DDBJ whole genome shotgun (WGS) entry which is preliminary data.</text>
</comment>
<dbReference type="InterPro" id="IPR050966">
    <property type="entry name" value="Glutamyl_endopeptidase"/>
</dbReference>
<dbReference type="AlphaFoldDB" id="A0A5M3X5D5"/>
<protein>
    <submittedName>
        <fullName evidence="5">Peptidase</fullName>
    </submittedName>
</protein>
<keyword evidence="6" id="KW-1185">Reference proteome</keyword>
<feature type="region of interest" description="Disordered" evidence="2">
    <location>
        <begin position="69"/>
        <end position="107"/>
    </location>
</feature>
<dbReference type="SUPFAM" id="SSF50494">
    <property type="entry name" value="Trypsin-like serine proteases"/>
    <property type="match status" value="1"/>
</dbReference>
<evidence type="ECO:0000259" key="4">
    <source>
        <dbReference type="Pfam" id="PF00089"/>
    </source>
</evidence>
<name>A0A5M3X5D5_9ACTN</name>
<evidence type="ECO:0000256" key="1">
    <source>
        <dbReference type="ARBA" id="ARBA00022729"/>
    </source>
</evidence>
<dbReference type="Gene3D" id="2.40.10.10">
    <property type="entry name" value="Trypsin-like serine proteases"/>
    <property type="match status" value="2"/>
</dbReference>
<feature type="compositionally biased region" description="Basic and acidic residues" evidence="2">
    <location>
        <begin position="95"/>
        <end position="106"/>
    </location>
</feature>
<organism evidence="5 6">
    <name type="scientific">Acrocarpospora macrocephala</name>
    <dbReference type="NCBI Taxonomy" id="150177"/>
    <lineage>
        <taxon>Bacteria</taxon>
        <taxon>Bacillati</taxon>
        <taxon>Actinomycetota</taxon>
        <taxon>Actinomycetes</taxon>
        <taxon>Streptosporangiales</taxon>
        <taxon>Streptosporangiaceae</taxon>
        <taxon>Acrocarpospora</taxon>
    </lineage>
</organism>
<feature type="domain" description="Peptidase S1" evidence="4">
    <location>
        <begin position="110"/>
        <end position="335"/>
    </location>
</feature>
<dbReference type="InterPro" id="IPR043504">
    <property type="entry name" value="Peptidase_S1_PA_chymotrypsin"/>
</dbReference>
<dbReference type="RefSeq" id="WP_155358615.1">
    <property type="nucleotide sequence ID" value="NZ_BAAAHL010000006.1"/>
</dbReference>
<dbReference type="GO" id="GO:0004252">
    <property type="term" value="F:serine-type endopeptidase activity"/>
    <property type="evidence" value="ECO:0007669"/>
    <property type="project" value="InterPro"/>
</dbReference>
<feature type="chain" id="PRO_5024463113" evidence="3">
    <location>
        <begin position="27"/>
        <end position="355"/>
    </location>
</feature>
<evidence type="ECO:0000256" key="2">
    <source>
        <dbReference type="SAM" id="MobiDB-lite"/>
    </source>
</evidence>
<evidence type="ECO:0000313" key="6">
    <source>
        <dbReference type="Proteomes" id="UP000331127"/>
    </source>
</evidence>
<proteinExistence type="predicted"/>
<dbReference type="Proteomes" id="UP000331127">
    <property type="component" value="Unassembled WGS sequence"/>
</dbReference>
<feature type="compositionally biased region" description="Low complexity" evidence="2">
    <location>
        <begin position="85"/>
        <end position="94"/>
    </location>
</feature>
<dbReference type="InterPro" id="IPR009003">
    <property type="entry name" value="Peptidase_S1_PA"/>
</dbReference>
<accession>A0A5M3X5D5</accession>
<evidence type="ECO:0000313" key="5">
    <source>
        <dbReference type="EMBL" id="GES13368.1"/>
    </source>
</evidence>
<reference evidence="5 6" key="1">
    <citation type="submission" date="2019-10" db="EMBL/GenBank/DDBJ databases">
        <title>Whole genome shotgun sequence of Acrocarpospora macrocephala NBRC 16266.</title>
        <authorList>
            <person name="Ichikawa N."/>
            <person name="Kimura A."/>
            <person name="Kitahashi Y."/>
            <person name="Komaki H."/>
            <person name="Oguchi A."/>
        </authorList>
    </citation>
    <scope>NUCLEOTIDE SEQUENCE [LARGE SCALE GENOMIC DNA]</scope>
    <source>
        <strain evidence="5 6">NBRC 16266</strain>
    </source>
</reference>
<dbReference type="GO" id="GO:0006508">
    <property type="term" value="P:proteolysis"/>
    <property type="evidence" value="ECO:0007669"/>
    <property type="project" value="InterPro"/>
</dbReference>
<gene>
    <name evidence="5" type="ORF">Amac_069650</name>
</gene>
<dbReference type="EMBL" id="BLAE01000045">
    <property type="protein sequence ID" value="GES13368.1"/>
    <property type="molecule type" value="Genomic_DNA"/>
</dbReference>
<evidence type="ECO:0000256" key="3">
    <source>
        <dbReference type="SAM" id="SignalP"/>
    </source>
</evidence>
<feature type="signal peptide" evidence="3">
    <location>
        <begin position="1"/>
        <end position="26"/>
    </location>
</feature>
<dbReference type="InterPro" id="IPR001254">
    <property type="entry name" value="Trypsin_dom"/>
</dbReference>
<dbReference type="OrthoDB" id="3507155at2"/>